<reference evidence="1 2" key="1">
    <citation type="journal article" date="2018" name="PLoS Genet.">
        <title>Population sequencing reveals clonal diversity and ancestral inbreeding in the grapevine cultivar Chardonnay.</title>
        <authorList>
            <person name="Roach M.J."/>
            <person name="Johnson D.L."/>
            <person name="Bohlmann J."/>
            <person name="van Vuuren H.J."/>
            <person name="Jones S.J."/>
            <person name="Pretorius I.S."/>
            <person name="Schmidt S.A."/>
            <person name="Borneman A.R."/>
        </authorList>
    </citation>
    <scope>NUCLEOTIDE SEQUENCE [LARGE SCALE GENOMIC DNA]</scope>
    <source>
        <strain evidence="2">cv. Chardonnay</strain>
        <tissue evidence="1">Leaf</tissue>
    </source>
</reference>
<proteinExistence type="predicted"/>
<name>A0A438DEU6_VITVI</name>
<protein>
    <submittedName>
        <fullName evidence="1">Uncharacterized protein</fullName>
    </submittedName>
</protein>
<accession>A0A438DEU6</accession>
<dbReference type="AlphaFoldDB" id="A0A438DEU6"/>
<comment type="caution">
    <text evidence="1">The sequence shown here is derived from an EMBL/GenBank/DDBJ whole genome shotgun (WGS) entry which is preliminary data.</text>
</comment>
<gene>
    <name evidence="1" type="ORF">CK203_100747</name>
</gene>
<dbReference type="Proteomes" id="UP000288805">
    <property type="component" value="Unassembled WGS sequence"/>
</dbReference>
<organism evidence="1 2">
    <name type="scientific">Vitis vinifera</name>
    <name type="common">Grape</name>
    <dbReference type="NCBI Taxonomy" id="29760"/>
    <lineage>
        <taxon>Eukaryota</taxon>
        <taxon>Viridiplantae</taxon>
        <taxon>Streptophyta</taxon>
        <taxon>Embryophyta</taxon>
        <taxon>Tracheophyta</taxon>
        <taxon>Spermatophyta</taxon>
        <taxon>Magnoliopsida</taxon>
        <taxon>eudicotyledons</taxon>
        <taxon>Gunneridae</taxon>
        <taxon>Pentapetalae</taxon>
        <taxon>rosids</taxon>
        <taxon>Vitales</taxon>
        <taxon>Vitaceae</taxon>
        <taxon>Viteae</taxon>
        <taxon>Vitis</taxon>
    </lineage>
</organism>
<evidence type="ECO:0000313" key="1">
    <source>
        <dbReference type="EMBL" id="RVW33970.1"/>
    </source>
</evidence>
<evidence type="ECO:0000313" key="2">
    <source>
        <dbReference type="Proteomes" id="UP000288805"/>
    </source>
</evidence>
<sequence>MVLPEGLQHATTLQILDLRNVHEDLIRRLSLSPNGRRDNYKIKHIPRVQFFGLWKLNSTLPQDIEIILDVKDQIVSIISKLDDVGRSICEADCYVDDFIAQVYGRNQQDQKEMIAKFGSELENINSGIMNIMHGRVERIRSNFKSSFWFADSLFPPESFSPPSLQTLKLEGRLPGLAQWRTSPSYQWTPPICLRTKLQCYSSFPN</sequence>
<dbReference type="EMBL" id="QGNW01001661">
    <property type="protein sequence ID" value="RVW33970.1"/>
    <property type="molecule type" value="Genomic_DNA"/>
</dbReference>